<dbReference type="Proteomes" id="UP000692954">
    <property type="component" value="Unassembled WGS sequence"/>
</dbReference>
<feature type="compositionally biased region" description="Polar residues" evidence="2">
    <location>
        <begin position="476"/>
        <end position="490"/>
    </location>
</feature>
<feature type="region of interest" description="Disordered" evidence="2">
    <location>
        <begin position="362"/>
        <end position="382"/>
    </location>
</feature>
<keyword evidence="4" id="KW-1185">Reference proteome</keyword>
<sequence length="622" mass="74015">MLNTSINFFEENDIIKLRKYVITKENEWKKDKAVLEQKIQLLELQLDDYKSREFNYKKLNETITQAINETTTIQKRSVSELQKNVDIQQKDHNKAIYKEQIKSLEVQIRSLTEQLQEKDSQGKEMELQLQKQYYQYDHRIIQLEQEKQQQNQENVKLKEQMIKVEENYKQREQQYKNQFEQEIQKIKDINMQDNNAKQSDYESKYSQLSLLYEKEKEQLQQRISKCQNTIKKYQQHIEQNIDITNIRQQYEDQIQQLQEKNSVLQQQFQYERQILLQQIDELKKQYQQRDHIMKDSINYHESTSKKKSVDVIKIKSSLQSYDSPVQCKSFHVANQDSKGISYNQLVKNSSNQSLNFTQKQLQQSQQQQQNNQSFEKSTKFNDGIPMSIDQFNLMKNKKQKSQTTLSIPTSNNYNLNSLLQEASLFQQNQESFQLDSNSNPKEDPSKQRILKQLNPNINNRQIDYNRSVRNDKYKQPEQSYQRSASQEGLKGSVSNLSKMLGQTEISYQQQSNSTQQQTNNTTLNSLKVPIFTQNQINSLKNSTQQVYPCATLRMNENHVQKVRYNNNHSTHEEIKYNKENQQPTKKQSRTDIKMIIGKLLQTKVKQSDNIEKTTQFSKFNRI</sequence>
<comment type="caution">
    <text evidence="3">The sequence shown here is derived from an EMBL/GenBank/DDBJ whole genome shotgun (WGS) entry which is preliminary data.</text>
</comment>
<proteinExistence type="predicted"/>
<feature type="coiled-coil region" evidence="1">
    <location>
        <begin position="87"/>
        <end position="185"/>
    </location>
</feature>
<feature type="coiled-coil region" evidence="1">
    <location>
        <begin position="209"/>
        <end position="285"/>
    </location>
</feature>
<evidence type="ECO:0000313" key="4">
    <source>
        <dbReference type="Proteomes" id="UP000692954"/>
    </source>
</evidence>
<keyword evidence="1" id="KW-0175">Coiled coil</keyword>
<evidence type="ECO:0000256" key="1">
    <source>
        <dbReference type="SAM" id="Coils"/>
    </source>
</evidence>
<dbReference type="AlphaFoldDB" id="A0A8S1RAS8"/>
<feature type="compositionally biased region" description="Polar residues" evidence="2">
    <location>
        <begin position="453"/>
        <end position="464"/>
    </location>
</feature>
<gene>
    <name evidence="3" type="ORF">PSON_ATCC_30995.1.T1580054</name>
</gene>
<name>A0A8S1RAS8_9CILI</name>
<evidence type="ECO:0000256" key="2">
    <source>
        <dbReference type="SAM" id="MobiDB-lite"/>
    </source>
</evidence>
<feature type="coiled-coil region" evidence="1">
    <location>
        <begin position="25"/>
        <end position="52"/>
    </location>
</feature>
<organism evidence="3 4">
    <name type="scientific">Paramecium sonneborni</name>
    <dbReference type="NCBI Taxonomy" id="65129"/>
    <lineage>
        <taxon>Eukaryota</taxon>
        <taxon>Sar</taxon>
        <taxon>Alveolata</taxon>
        <taxon>Ciliophora</taxon>
        <taxon>Intramacronucleata</taxon>
        <taxon>Oligohymenophorea</taxon>
        <taxon>Peniculida</taxon>
        <taxon>Parameciidae</taxon>
        <taxon>Paramecium</taxon>
    </lineage>
</organism>
<dbReference type="EMBL" id="CAJJDN010000158">
    <property type="protein sequence ID" value="CAD8125331.1"/>
    <property type="molecule type" value="Genomic_DNA"/>
</dbReference>
<feature type="region of interest" description="Disordered" evidence="2">
    <location>
        <begin position="431"/>
        <end position="490"/>
    </location>
</feature>
<accession>A0A8S1RAS8</accession>
<feature type="compositionally biased region" description="Low complexity" evidence="2">
    <location>
        <begin position="362"/>
        <end position="373"/>
    </location>
</feature>
<dbReference type="OrthoDB" id="313592at2759"/>
<protein>
    <submittedName>
        <fullName evidence="3">Uncharacterized protein</fullName>
    </submittedName>
</protein>
<reference evidence="3" key="1">
    <citation type="submission" date="2021-01" db="EMBL/GenBank/DDBJ databases">
        <authorList>
            <consortium name="Genoscope - CEA"/>
            <person name="William W."/>
        </authorList>
    </citation>
    <scope>NUCLEOTIDE SEQUENCE</scope>
</reference>
<evidence type="ECO:0000313" key="3">
    <source>
        <dbReference type="EMBL" id="CAD8125331.1"/>
    </source>
</evidence>
<feature type="compositionally biased region" description="Basic and acidic residues" evidence="2">
    <location>
        <begin position="466"/>
        <end position="475"/>
    </location>
</feature>